<evidence type="ECO:0000313" key="2">
    <source>
        <dbReference type="EMBL" id="SDF33597.1"/>
    </source>
</evidence>
<accession>A0A1G7K8X5</accession>
<sequence length="496" mass="55139">MYMYELQQLLYEFPQSGILRAMFAHATNGNAVEVKHAAAYFNPTLLHKLITDADSLPVVSAGQIAGYKKGYSSNHLQDTAVDTGENYFNSGTATETIAAENEQRVDEEQENIAAENLITKPEAIAPVFVEAELPPPVPELELPAAPHEELLPAHEDLPPPVPEIEVVIPQGSADTIKVEDEPVASANIDKEISVTPEGITSPPNNEDIEDEVFDEIVGIENISFNGSHPEETTPQKAEEPAAGQTVTRQSRNNEADINFETEKLIIGNIAASDYFMFDNSIADQNGSDKNDSGAQPEPASSQIEIVATQNTIGGAESIDISKYHDEKMPYTFMWWLDKTRKEYAATYQPYSAPLVAPAQSQPAPALAAELKDQAADALQQQYFENIFHDKSLQDLEKTPQPDVPEIKRKEDVIIEKFIQEEPQIRPPAMDKLDNENKAKKSAEDRNDLVSETLAQIYSDQMLYHKAIATYKKLILKFPEKSRYFAHQIEQLEKKTS</sequence>
<keyword evidence="3" id="KW-1185">Reference proteome</keyword>
<proteinExistence type="predicted"/>
<evidence type="ECO:0000313" key="3">
    <source>
        <dbReference type="Proteomes" id="UP000199072"/>
    </source>
</evidence>
<name>A0A1G7K8X5_9SPHI</name>
<protein>
    <submittedName>
        <fullName evidence="2">Uncharacterized protein</fullName>
    </submittedName>
</protein>
<dbReference type="EMBL" id="FNAI01000016">
    <property type="protein sequence ID" value="SDF33597.1"/>
    <property type="molecule type" value="Genomic_DNA"/>
</dbReference>
<feature type="region of interest" description="Disordered" evidence="1">
    <location>
        <begin position="224"/>
        <end position="249"/>
    </location>
</feature>
<evidence type="ECO:0000256" key="1">
    <source>
        <dbReference type="SAM" id="MobiDB-lite"/>
    </source>
</evidence>
<dbReference type="STRING" id="1391627.SAMN05216464_11637"/>
<dbReference type="AlphaFoldDB" id="A0A1G7K8X5"/>
<feature type="compositionally biased region" description="Basic and acidic residues" evidence="1">
    <location>
        <begin position="228"/>
        <end position="239"/>
    </location>
</feature>
<reference evidence="2 3" key="1">
    <citation type="submission" date="2016-10" db="EMBL/GenBank/DDBJ databases">
        <authorList>
            <person name="de Groot N.N."/>
        </authorList>
    </citation>
    <scope>NUCLEOTIDE SEQUENCE [LARGE SCALE GENOMIC DNA]</scope>
    <source>
        <strain evidence="2 3">47C3B</strain>
    </source>
</reference>
<organism evidence="2 3">
    <name type="scientific">Mucilaginibacter pineti</name>
    <dbReference type="NCBI Taxonomy" id="1391627"/>
    <lineage>
        <taxon>Bacteria</taxon>
        <taxon>Pseudomonadati</taxon>
        <taxon>Bacteroidota</taxon>
        <taxon>Sphingobacteriia</taxon>
        <taxon>Sphingobacteriales</taxon>
        <taxon>Sphingobacteriaceae</taxon>
        <taxon>Mucilaginibacter</taxon>
    </lineage>
</organism>
<gene>
    <name evidence="2" type="ORF">SAMN05216464_11637</name>
</gene>
<dbReference type="Proteomes" id="UP000199072">
    <property type="component" value="Unassembled WGS sequence"/>
</dbReference>
<feature type="region of interest" description="Disordered" evidence="1">
    <location>
        <begin position="424"/>
        <end position="445"/>
    </location>
</feature>